<feature type="compositionally biased region" description="Gly residues" evidence="7">
    <location>
        <begin position="226"/>
        <end position="239"/>
    </location>
</feature>
<feature type="compositionally biased region" description="Basic and acidic residues" evidence="7">
    <location>
        <begin position="509"/>
        <end position="523"/>
    </location>
</feature>
<evidence type="ECO:0000256" key="8">
    <source>
        <dbReference type="SAM" id="Phobius"/>
    </source>
</evidence>
<dbReference type="GO" id="GO:0005743">
    <property type="term" value="C:mitochondrial inner membrane"/>
    <property type="evidence" value="ECO:0007669"/>
    <property type="project" value="TreeGrafter"/>
</dbReference>
<keyword evidence="3" id="KW-0479">Metal-binding</keyword>
<dbReference type="GO" id="GO:0046872">
    <property type="term" value="F:metal ion binding"/>
    <property type="evidence" value="ECO:0007669"/>
    <property type="project" value="UniProtKB-KW"/>
</dbReference>
<dbReference type="PANTHER" id="PTHR22726:SF18">
    <property type="entry name" value="PEPTIDASE M48 DOMAIN-CONTAINING PROTEIN"/>
    <property type="match status" value="1"/>
</dbReference>
<dbReference type="InterPro" id="IPR001915">
    <property type="entry name" value="Peptidase_M48"/>
</dbReference>
<keyword evidence="2" id="KW-0645">Protease</keyword>
<feature type="transmembrane region" description="Helical" evidence="8">
    <location>
        <begin position="112"/>
        <end position="131"/>
    </location>
</feature>
<keyword evidence="8" id="KW-1133">Transmembrane helix</keyword>
<evidence type="ECO:0000313" key="10">
    <source>
        <dbReference type="EMBL" id="KAG7528182.1"/>
    </source>
</evidence>
<feature type="region of interest" description="Disordered" evidence="7">
    <location>
        <begin position="221"/>
        <end position="250"/>
    </location>
</feature>
<proteinExistence type="predicted"/>
<accession>A0A8K0JGX4</accession>
<feature type="domain" description="Peptidase M48" evidence="9">
    <location>
        <begin position="270"/>
        <end position="444"/>
    </location>
</feature>
<reference evidence="10" key="1">
    <citation type="submission" date="2020-04" db="EMBL/GenBank/DDBJ databases">
        <title>Analysis of mating type loci in Filobasidium floriforme.</title>
        <authorList>
            <person name="Nowrousian M."/>
        </authorList>
    </citation>
    <scope>NUCLEOTIDE SEQUENCE</scope>
    <source>
        <strain evidence="10">CBS 6242</strain>
    </source>
</reference>
<keyword evidence="4" id="KW-0378">Hydrolase</keyword>
<evidence type="ECO:0000256" key="7">
    <source>
        <dbReference type="SAM" id="MobiDB-lite"/>
    </source>
</evidence>
<name>A0A8K0JGX4_9TREE</name>
<evidence type="ECO:0000259" key="9">
    <source>
        <dbReference type="Pfam" id="PF01435"/>
    </source>
</evidence>
<feature type="region of interest" description="Disordered" evidence="7">
    <location>
        <begin position="504"/>
        <end position="540"/>
    </location>
</feature>
<dbReference type="Gene3D" id="3.30.2010.10">
    <property type="entry name" value="Metalloproteases ('zincins'), catalytic domain"/>
    <property type="match status" value="1"/>
</dbReference>
<keyword evidence="8" id="KW-0812">Transmembrane</keyword>
<dbReference type="Proteomes" id="UP000812966">
    <property type="component" value="Unassembled WGS sequence"/>
</dbReference>
<protein>
    <recommendedName>
        <fullName evidence="9">Peptidase M48 domain-containing protein</fullName>
    </recommendedName>
</protein>
<dbReference type="InterPro" id="IPR051156">
    <property type="entry name" value="Mito/Outer_Membr_Metalloprot"/>
</dbReference>
<sequence>MIIRNSLARPGSRYPVIATSYRSILGLSQSFPKRNDVSSSSIHTLIDITRYSRPPPSTPLRRTFHSTSKRHDVFFFALPALKGALLNVTRVSLITLPFIWRWRLWQKYRRTSMILVNIPIIAFCLVLALGLDQSPRTDRWRLLLMSENEEMAWSMKKFDEVLTHDGPLLLPSTSPLTQRVSRVCTRLVQALEEEDQTVIHGASWPPKDRVSELSKVIAERERRNSGGVGGGGGSDGRGGTRYEPSAKASSAVMPFRPESANPLKVLEGGDWSLYVVDLPKINAFALPSKDIFVYAGLVDLVDDDTLLAAVLAHEIAHVTQRHAVENLQFLNIAAVAFDVLRGISFALTISFPFITDSAGLFINWLNNVVAERAYSRKLEMEADAVGLNFMAEAGYDPRAALDLWDLMAAVEADAASRGQPLSLSDRLSLLQTHPTSNVRQDALARLMPKALELYKQSDVYKQTIARRLQKKQEADKARTTEVAEKKQDKENMAIRAREVVDTEVAMQQVEREQKQDGIERADGGKLPSASKPVTEQVRLV</sequence>
<evidence type="ECO:0000256" key="4">
    <source>
        <dbReference type="ARBA" id="ARBA00022801"/>
    </source>
</evidence>
<dbReference type="PANTHER" id="PTHR22726">
    <property type="entry name" value="METALLOENDOPEPTIDASE OMA1"/>
    <property type="match status" value="1"/>
</dbReference>
<comment type="caution">
    <text evidence="10">The sequence shown here is derived from an EMBL/GenBank/DDBJ whole genome shotgun (WGS) entry which is preliminary data.</text>
</comment>
<dbReference type="AlphaFoldDB" id="A0A8K0JGX4"/>
<gene>
    <name evidence="10" type="ORF">FFLO_06353</name>
</gene>
<evidence type="ECO:0000256" key="2">
    <source>
        <dbReference type="ARBA" id="ARBA00022670"/>
    </source>
</evidence>
<dbReference type="CDD" id="cd07331">
    <property type="entry name" value="M48C_Oma1_like"/>
    <property type="match status" value="1"/>
</dbReference>
<dbReference type="GO" id="GO:0004222">
    <property type="term" value="F:metalloendopeptidase activity"/>
    <property type="evidence" value="ECO:0007669"/>
    <property type="project" value="InterPro"/>
</dbReference>
<dbReference type="Pfam" id="PF01435">
    <property type="entry name" value="Peptidase_M48"/>
    <property type="match status" value="1"/>
</dbReference>
<evidence type="ECO:0000313" key="11">
    <source>
        <dbReference type="Proteomes" id="UP000812966"/>
    </source>
</evidence>
<evidence type="ECO:0000256" key="3">
    <source>
        <dbReference type="ARBA" id="ARBA00022723"/>
    </source>
</evidence>
<keyword evidence="11" id="KW-1185">Reference proteome</keyword>
<dbReference type="EMBL" id="JABELV010000200">
    <property type="protein sequence ID" value="KAG7528182.1"/>
    <property type="molecule type" value="Genomic_DNA"/>
</dbReference>
<keyword evidence="6" id="KW-0482">Metalloprotease</keyword>
<evidence type="ECO:0000256" key="6">
    <source>
        <dbReference type="ARBA" id="ARBA00023049"/>
    </source>
</evidence>
<evidence type="ECO:0000256" key="1">
    <source>
        <dbReference type="ARBA" id="ARBA00001947"/>
    </source>
</evidence>
<dbReference type="GO" id="GO:0034982">
    <property type="term" value="P:mitochondrial protein processing"/>
    <property type="evidence" value="ECO:0007669"/>
    <property type="project" value="TreeGrafter"/>
</dbReference>
<dbReference type="GO" id="GO:0006515">
    <property type="term" value="P:protein quality control for misfolded or incompletely synthesized proteins"/>
    <property type="evidence" value="ECO:0007669"/>
    <property type="project" value="TreeGrafter"/>
</dbReference>
<keyword evidence="8" id="KW-0472">Membrane</keyword>
<evidence type="ECO:0000256" key="5">
    <source>
        <dbReference type="ARBA" id="ARBA00022833"/>
    </source>
</evidence>
<organism evidence="10 11">
    <name type="scientific">Filobasidium floriforme</name>
    <dbReference type="NCBI Taxonomy" id="5210"/>
    <lineage>
        <taxon>Eukaryota</taxon>
        <taxon>Fungi</taxon>
        <taxon>Dikarya</taxon>
        <taxon>Basidiomycota</taxon>
        <taxon>Agaricomycotina</taxon>
        <taxon>Tremellomycetes</taxon>
        <taxon>Filobasidiales</taxon>
        <taxon>Filobasidiaceae</taxon>
        <taxon>Filobasidium</taxon>
    </lineage>
</organism>
<keyword evidence="5" id="KW-0862">Zinc</keyword>
<comment type="cofactor">
    <cofactor evidence="1">
        <name>Zn(2+)</name>
        <dbReference type="ChEBI" id="CHEBI:29105"/>
    </cofactor>
</comment>